<dbReference type="AlphaFoldDB" id="A0A6I8Q1E1"/>
<dbReference type="Bgee" id="ENSXETG00000037491">
    <property type="expression patterns" value="Expressed in liver and 2 other cell types or tissues"/>
</dbReference>
<reference evidence="5" key="1">
    <citation type="journal article" date="2010" name="Science">
        <title>The genome of the Western clawed frog Xenopus tropicalis.</title>
        <authorList>
            <person name="Hellsten U."/>
            <person name="Harland R.M."/>
            <person name="Gilchrist M.J."/>
            <person name="Hendrix D."/>
            <person name="Jurka J."/>
            <person name="Kapitonov V."/>
            <person name="Ovcharenko I."/>
            <person name="Putnam N.H."/>
            <person name="Shu S."/>
            <person name="Taher L."/>
            <person name="Blitz I.L."/>
            <person name="Blumberg B."/>
            <person name="Dichmann D.S."/>
            <person name="Dubchak I."/>
            <person name="Amaya E."/>
            <person name="Detter J.C."/>
            <person name="Fletcher R."/>
            <person name="Gerhard D.S."/>
            <person name="Goodstein D."/>
            <person name="Graves T."/>
            <person name="Grigoriev I.V."/>
            <person name="Grimwood J."/>
            <person name="Kawashima T."/>
            <person name="Lindquist E."/>
            <person name="Lucas S.M."/>
            <person name="Mead P.E."/>
            <person name="Mitros T."/>
            <person name="Ogino H."/>
            <person name="Ohta Y."/>
            <person name="Poliakov A.V."/>
            <person name="Pollet N."/>
            <person name="Robert J."/>
            <person name="Salamov A."/>
            <person name="Sater A.K."/>
            <person name="Schmutz J."/>
            <person name="Terry A."/>
            <person name="Vize P.D."/>
            <person name="Warren W.C."/>
            <person name="Wells D."/>
            <person name="Wills A."/>
            <person name="Wilson R.K."/>
            <person name="Zimmerman L.B."/>
            <person name="Zorn A.M."/>
            <person name="Grainger R."/>
            <person name="Grammer T."/>
            <person name="Khokha M.K."/>
            <person name="Richardson P.M."/>
            <person name="Rokhsar D.S."/>
        </authorList>
    </citation>
    <scope>NUCLEOTIDE SEQUENCE [LARGE SCALE GENOMIC DNA]</scope>
    <source>
        <strain evidence="5">Nigerian</strain>
    </source>
</reference>
<dbReference type="InterPro" id="IPR033989">
    <property type="entry name" value="CD209-like_CTLD"/>
</dbReference>
<feature type="domain" description="C-type lectin" evidence="4">
    <location>
        <begin position="158"/>
        <end position="275"/>
    </location>
</feature>
<evidence type="ECO:0000313" key="5">
    <source>
        <dbReference type="Ensembl" id="ENSXETP00000066413"/>
    </source>
</evidence>
<dbReference type="CDD" id="cd03590">
    <property type="entry name" value="CLECT_DC-SIGN_like"/>
    <property type="match status" value="1"/>
</dbReference>
<dbReference type="Gene3D" id="3.10.100.10">
    <property type="entry name" value="Mannose-Binding Protein A, subunit A"/>
    <property type="match status" value="1"/>
</dbReference>
<protein>
    <submittedName>
        <fullName evidence="5 7">Asialoglycoprotein receptor 1</fullName>
    </submittedName>
</protein>
<name>A0A6I8Q1E1_XENTR</name>
<gene>
    <name evidence="5 7 8" type="primary">LOC101732610</name>
</gene>
<dbReference type="PANTHER" id="PTHR22803">
    <property type="entry name" value="MANNOSE, PHOSPHOLIPASE, LECTIN RECEPTOR RELATED"/>
    <property type="match status" value="1"/>
</dbReference>
<keyword evidence="1" id="KW-0430">Lectin</keyword>
<dbReference type="InterPro" id="IPR018378">
    <property type="entry name" value="C-type_lectin_CS"/>
</dbReference>
<keyword evidence="3" id="KW-0472">Membrane</keyword>
<dbReference type="Xenbase" id="XB-GENE-29086247">
    <property type="gene designation" value="LOC101732610"/>
</dbReference>
<dbReference type="Ensembl" id="ENSXETT00000099496">
    <property type="protein sequence ID" value="ENSXETP00000066413"/>
    <property type="gene ID" value="ENSXETG00000037491"/>
</dbReference>
<dbReference type="Pfam" id="PF00059">
    <property type="entry name" value="Lectin_C"/>
    <property type="match status" value="1"/>
</dbReference>
<evidence type="ECO:0000256" key="3">
    <source>
        <dbReference type="SAM" id="Phobius"/>
    </source>
</evidence>
<sequence>MVEYYNAREINGERPSVNVPVSSTPRRDPQVSSRLICCLTTLCISLLIICVVFIVLRVTGTLNPSNQNNIQMDPPTGTLLSGFQGILGKAHRLMNLTKTIHINGSKFTEDQTETDGNSTLQSSLQRLLGMLDRLVKLMEKVQATGGKKLTCDPNWVYFDLSCYYVSSEALDWMGSQKRCQAMSSHLVVINSKAEQSHVFGITKKKVTWLGLSDSNGAWKWVDGSPYESSPTFWDELQPDNNTVAGQPGTEDCANVRANGMWNDDHCLHQYQYICERSI</sequence>
<evidence type="ECO:0000256" key="1">
    <source>
        <dbReference type="ARBA" id="ARBA00022734"/>
    </source>
</evidence>
<dbReference type="GO" id="GO:0038023">
    <property type="term" value="F:signaling receptor activity"/>
    <property type="evidence" value="ECO:0000318"/>
    <property type="project" value="GO_Central"/>
</dbReference>
<keyword evidence="3" id="KW-0812">Transmembrane</keyword>
<evidence type="ECO:0000313" key="7">
    <source>
        <dbReference type="RefSeq" id="XP_031755473.1"/>
    </source>
</evidence>
<dbReference type="SUPFAM" id="SSF56436">
    <property type="entry name" value="C-type lectin-like"/>
    <property type="match status" value="1"/>
</dbReference>
<dbReference type="KEGG" id="xtr:101732610"/>
<evidence type="ECO:0000259" key="4">
    <source>
        <dbReference type="PROSITE" id="PS50041"/>
    </source>
</evidence>
<keyword evidence="6" id="KW-1185">Reference proteome</keyword>
<dbReference type="GeneTree" id="ENSGT01030000234575"/>
<keyword evidence="2" id="KW-1015">Disulfide bond</keyword>
<dbReference type="InterPro" id="IPR016187">
    <property type="entry name" value="CTDL_fold"/>
</dbReference>
<evidence type="ECO:0000256" key="2">
    <source>
        <dbReference type="ARBA" id="ARBA00023157"/>
    </source>
</evidence>
<dbReference type="PROSITE" id="PS50041">
    <property type="entry name" value="C_TYPE_LECTIN_2"/>
    <property type="match status" value="1"/>
</dbReference>
<dbReference type="OMA" id="QYICERS"/>
<dbReference type="GO" id="GO:0030246">
    <property type="term" value="F:carbohydrate binding"/>
    <property type="evidence" value="ECO:0007669"/>
    <property type="project" value="UniProtKB-KW"/>
</dbReference>
<keyword evidence="3" id="KW-1133">Transmembrane helix</keyword>
<dbReference type="RefSeq" id="XP_031755473.1">
    <property type="nucleotide sequence ID" value="XM_031899613.1"/>
</dbReference>
<organism evidence="5">
    <name type="scientific">Xenopus tropicalis</name>
    <name type="common">Western clawed frog</name>
    <name type="synonym">Silurana tropicalis</name>
    <dbReference type="NCBI Taxonomy" id="8364"/>
    <lineage>
        <taxon>Eukaryota</taxon>
        <taxon>Metazoa</taxon>
        <taxon>Chordata</taxon>
        <taxon>Craniata</taxon>
        <taxon>Vertebrata</taxon>
        <taxon>Euteleostomi</taxon>
        <taxon>Amphibia</taxon>
        <taxon>Batrachia</taxon>
        <taxon>Anura</taxon>
        <taxon>Pipoidea</taxon>
        <taxon>Pipidae</taxon>
        <taxon>Xenopodinae</taxon>
        <taxon>Xenopus</taxon>
        <taxon>Silurana</taxon>
    </lineage>
</organism>
<dbReference type="Proteomes" id="UP000008143">
    <property type="component" value="Chromosome 3"/>
</dbReference>
<evidence type="ECO:0000313" key="8">
    <source>
        <dbReference type="Xenbase" id="XB-GENE-29086247"/>
    </source>
</evidence>
<reference evidence="5" key="2">
    <citation type="submission" date="2020-05" db="UniProtKB">
        <authorList>
            <consortium name="Ensembl"/>
        </authorList>
    </citation>
    <scope>IDENTIFICATION</scope>
</reference>
<keyword evidence="7" id="KW-0675">Receptor</keyword>
<feature type="transmembrane region" description="Helical" evidence="3">
    <location>
        <begin position="35"/>
        <end position="56"/>
    </location>
</feature>
<accession>A0A6I8Q1E1</accession>
<dbReference type="SMART" id="SM00034">
    <property type="entry name" value="CLECT"/>
    <property type="match status" value="1"/>
</dbReference>
<dbReference type="AGR" id="Xenbase:XB-GENE-29086247"/>
<reference evidence="7" key="3">
    <citation type="submission" date="2025-04" db="UniProtKB">
        <authorList>
            <consortium name="RefSeq"/>
        </authorList>
    </citation>
    <scope>IDENTIFICATION</scope>
    <source>
        <strain evidence="7">Nigerian</strain>
        <tissue evidence="7">Liver and blood</tissue>
    </source>
</reference>
<dbReference type="InterPro" id="IPR001304">
    <property type="entry name" value="C-type_lectin-like"/>
</dbReference>
<proteinExistence type="predicted"/>
<evidence type="ECO:0000313" key="6">
    <source>
        <dbReference type="Proteomes" id="UP000008143"/>
    </source>
</evidence>
<dbReference type="PROSITE" id="PS00615">
    <property type="entry name" value="C_TYPE_LECTIN_1"/>
    <property type="match status" value="1"/>
</dbReference>
<dbReference type="InterPro" id="IPR016186">
    <property type="entry name" value="C-type_lectin-like/link_sf"/>
</dbReference>
<dbReference type="OrthoDB" id="6337382at2759"/>
<dbReference type="GeneID" id="101732610"/>
<dbReference type="InterPro" id="IPR050111">
    <property type="entry name" value="C-type_lectin/snaclec_domain"/>
</dbReference>